<dbReference type="eggNOG" id="COG0847">
    <property type="taxonomic scope" value="Bacteria"/>
</dbReference>
<name>A0A0A0IXH1_9MICO</name>
<accession>A0A0A0IXH1</accession>
<dbReference type="SMART" id="SM00479">
    <property type="entry name" value="EXOIII"/>
    <property type="match status" value="1"/>
</dbReference>
<keyword evidence="2" id="KW-0378">Hydrolase</keyword>
<dbReference type="SUPFAM" id="SSF52113">
    <property type="entry name" value="BRCT domain"/>
    <property type="match status" value="1"/>
</dbReference>
<dbReference type="EMBL" id="AVPJ01000025">
    <property type="protein sequence ID" value="KGN29910.1"/>
    <property type="molecule type" value="Genomic_DNA"/>
</dbReference>
<evidence type="ECO:0000256" key="1">
    <source>
        <dbReference type="ARBA" id="ARBA00022722"/>
    </source>
</evidence>
<evidence type="ECO:0000313" key="5">
    <source>
        <dbReference type="EMBL" id="KGN29910.1"/>
    </source>
</evidence>
<sequence>MIDVETTGLSPERGDRVVEIGVVYVSDHGEIQDHWSTVINPQRDVGPTRIHGLTATDVASAPTFPELAPYVLRAMRGRTTVAHNATFDLRFLAAEFMRSGVTLKDLPLSGVCTMQWSTAYLNASSRRLVDCCRASGVSLTSAHSAGADAMATAQLLGHYLKSSNYAPPWHEAAVETRAYPWPPFSGEYPELRMVRRSEARAVRSDQWLDRIVSKMPRAADARVDSYLATLEMAMTDGFLAEHEKDELVAVAVDAGLTRGLVLDLHADYLRAMAEVALEDDVVTSDERVEMDRVASMLGLRHTDVEAALEGALRAGRGRHGSSDALQNSGITLRSGDRVVFTGDMVRERGHWEELARRRGLDPGGVTKKTKVVVAADPNSLSGKAAKARTYGIPIITEGAFDRLLAEMPHA</sequence>
<dbReference type="SUPFAM" id="SSF158682">
    <property type="entry name" value="TerB-like"/>
    <property type="match status" value="1"/>
</dbReference>
<reference evidence="5 6" key="1">
    <citation type="submission" date="2013-08" db="EMBL/GenBank/DDBJ databases">
        <title>The genome sequence of Knoellia sinensis.</title>
        <authorList>
            <person name="Zhu W."/>
            <person name="Wang G."/>
        </authorList>
    </citation>
    <scope>NUCLEOTIDE SEQUENCE [LARGE SCALE GENOMIC DNA]</scope>
    <source>
        <strain evidence="5 6">KCTC 19936</strain>
    </source>
</reference>
<dbReference type="Gene3D" id="3.30.420.10">
    <property type="entry name" value="Ribonuclease H-like superfamily/Ribonuclease H"/>
    <property type="match status" value="1"/>
</dbReference>
<dbReference type="SUPFAM" id="SSF53098">
    <property type="entry name" value="Ribonuclease H-like"/>
    <property type="match status" value="1"/>
</dbReference>
<evidence type="ECO:0000313" key="6">
    <source>
        <dbReference type="Proteomes" id="UP000030002"/>
    </source>
</evidence>
<gene>
    <name evidence="5" type="ORF">N802_10195</name>
</gene>
<dbReference type="InterPro" id="IPR036397">
    <property type="entry name" value="RNaseH_sf"/>
</dbReference>
<dbReference type="GO" id="GO:0005829">
    <property type="term" value="C:cytosol"/>
    <property type="evidence" value="ECO:0007669"/>
    <property type="project" value="TreeGrafter"/>
</dbReference>
<dbReference type="Proteomes" id="UP000030002">
    <property type="component" value="Unassembled WGS sequence"/>
</dbReference>
<evidence type="ECO:0000259" key="4">
    <source>
        <dbReference type="SMART" id="SM00479"/>
    </source>
</evidence>
<evidence type="ECO:0000256" key="3">
    <source>
        <dbReference type="ARBA" id="ARBA00022839"/>
    </source>
</evidence>
<dbReference type="PANTHER" id="PTHR30231:SF4">
    <property type="entry name" value="PROTEIN NEN2"/>
    <property type="match status" value="1"/>
</dbReference>
<dbReference type="GO" id="GO:0008408">
    <property type="term" value="F:3'-5' exonuclease activity"/>
    <property type="evidence" value="ECO:0007669"/>
    <property type="project" value="TreeGrafter"/>
</dbReference>
<evidence type="ECO:0000256" key="2">
    <source>
        <dbReference type="ARBA" id="ARBA00022801"/>
    </source>
</evidence>
<keyword evidence="3" id="KW-0269">Exonuclease</keyword>
<comment type="caution">
    <text evidence="5">The sequence shown here is derived from an EMBL/GenBank/DDBJ whole genome shotgun (WGS) entry which is preliminary data.</text>
</comment>
<dbReference type="PANTHER" id="PTHR30231">
    <property type="entry name" value="DNA POLYMERASE III SUBUNIT EPSILON"/>
    <property type="match status" value="1"/>
</dbReference>
<keyword evidence="6" id="KW-1185">Reference proteome</keyword>
<dbReference type="FunFam" id="3.30.420.10:FF:000045">
    <property type="entry name" value="3'-5' exonuclease DinG"/>
    <property type="match status" value="1"/>
</dbReference>
<dbReference type="STRING" id="1385520.N802_10195"/>
<proteinExistence type="predicted"/>
<dbReference type="Pfam" id="PF00929">
    <property type="entry name" value="RNase_T"/>
    <property type="match status" value="1"/>
</dbReference>
<dbReference type="AlphaFoldDB" id="A0A0A0IXH1"/>
<organism evidence="5 6">
    <name type="scientific">Knoellia sinensis KCTC 19936</name>
    <dbReference type="NCBI Taxonomy" id="1385520"/>
    <lineage>
        <taxon>Bacteria</taxon>
        <taxon>Bacillati</taxon>
        <taxon>Actinomycetota</taxon>
        <taxon>Actinomycetes</taxon>
        <taxon>Micrococcales</taxon>
        <taxon>Intrasporangiaceae</taxon>
        <taxon>Knoellia</taxon>
    </lineage>
</organism>
<dbReference type="InterPro" id="IPR013520">
    <property type="entry name" value="Ribonucl_H"/>
</dbReference>
<feature type="domain" description="Exonuclease" evidence="4">
    <location>
        <begin position="2"/>
        <end position="165"/>
    </location>
</feature>
<dbReference type="InterPro" id="IPR029024">
    <property type="entry name" value="TerB-like"/>
</dbReference>
<dbReference type="GO" id="GO:0003676">
    <property type="term" value="F:nucleic acid binding"/>
    <property type="evidence" value="ECO:0007669"/>
    <property type="project" value="InterPro"/>
</dbReference>
<dbReference type="CDD" id="cd06127">
    <property type="entry name" value="DEDDh"/>
    <property type="match status" value="1"/>
</dbReference>
<dbReference type="InterPro" id="IPR036420">
    <property type="entry name" value="BRCT_dom_sf"/>
</dbReference>
<protein>
    <recommendedName>
        <fullName evidence="4">Exonuclease domain-containing protein</fullName>
    </recommendedName>
</protein>
<keyword evidence="1" id="KW-0540">Nuclease</keyword>
<dbReference type="InterPro" id="IPR012337">
    <property type="entry name" value="RNaseH-like_sf"/>
</dbReference>
<dbReference type="Gene3D" id="3.40.50.10190">
    <property type="entry name" value="BRCT domain"/>
    <property type="match status" value="1"/>
</dbReference>